<evidence type="ECO:0000313" key="1">
    <source>
        <dbReference type="EMBL" id="GMT32965.1"/>
    </source>
</evidence>
<protein>
    <submittedName>
        <fullName evidence="1">Uncharacterized protein</fullName>
    </submittedName>
</protein>
<keyword evidence="2" id="KW-1185">Reference proteome</keyword>
<gene>
    <name evidence="1" type="ORF">PFISCL1PPCAC_24262</name>
</gene>
<comment type="caution">
    <text evidence="1">The sequence shown here is derived from an EMBL/GenBank/DDBJ whole genome shotgun (WGS) entry which is preliminary data.</text>
</comment>
<dbReference type="Proteomes" id="UP001432322">
    <property type="component" value="Unassembled WGS sequence"/>
</dbReference>
<reference evidence="1" key="1">
    <citation type="submission" date="2023-10" db="EMBL/GenBank/DDBJ databases">
        <title>Genome assembly of Pristionchus species.</title>
        <authorList>
            <person name="Yoshida K."/>
            <person name="Sommer R.J."/>
        </authorList>
    </citation>
    <scope>NUCLEOTIDE SEQUENCE</scope>
    <source>
        <strain evidence="1">RS5133</strain>
    </source>
</reference>
<dbReference type="EMBL" id="BTSY01000006">
    <property type="protein sequence ID" value="GMT32965.1"/>
    <property type="molecule type" value="Genomic_DNA"/>
</dbReference>
<sequence length="180" mass="20816">LPYLTLLLPVSYGIDCYDHTNKFSIQCEELVWFEECYALYNKSIDGSWKVEDAGCSGKVMKKHLSKIMGEDGNRIKMSSDHKVLFQFIPDGLTLVSCLDPFCNLPERIVERLEKELKEEEEVTTTEKPVEKSTKSINEDLIDRLLNGKIERRKPFEFNNELGVKVHREIRPMIFSAPDRG</sequence>
<feature type="non-terminal residue" evidence="1">
    <location>
        <position position="1"/>
    </location>
</feature>
<name>A0AAV5WQU0_9BILA</name>
<accession>A0AAV5WQU0</accession>
<evidence type="ECO:0000313" key="2">
    <source>
        <dbReference type="Proteomes" id="UP001432322"/>
    </source>
</evidence>
<organism evidence="1 2">
    <name type="scientific">Pristionchus fissidentatus</name>
    <dbReference type="NCBI Taxonomy" id="1538716"/>
    <lineage>
        <taxon>Eukaryota</taxon>
        <taxon>Metazoa</taxon>
        <taxon>Ecdysozoa</taxon>
        <taxon>Nematoda</taxon>
        <taxon>Chromadorea</taxon>
        <taxon>Rhabditida</taxon>
        <taxon>Rhabditina</taxon>
        <taxon>Diplogasteromorpha</taxon>
        <taxon>Diplogasteroidea</taxon>
        <taxon>Neodiplogasteridae</taxon>
        <taxon>Pristionchus</taxon>
    </lineage>
</organism>
<feature type="non-terminal residue" evidence="1">
    <location>
        <position position="180"/>
    </location>
</feature>
<dbReference type="AlphaFoldDB" id="A0AAV5WQU0"/>
<proteinExistence type="predicted"/>